<evidence type="ECO:0000313" key="2">
    <source>
        <dbReference type="EMBL" id="KAF2120933.1"/>
    </source>
</evidence>
<keyword evidence="1" id="KW-0472">Membrane</keyword>
<organism evidence="2 3">
    <name type="scientific">Lophiotrema nucula</name>
    <dbReference type="NCBI Taxonomy" id="690887"/>
    <lineage>
        <taxon>Eukaryota</taxon>
        <taxon>Fungi</taxon>
        <taxon>Dikarya</taxon>
        <taxon>Ascomycota</taxon>
        <taxon>Pezizomycotina</taxon>
        <taxon>Dothideomycetes</taxon>
        <taxon>Pleosporomycetidae</taxon>
        <taxon>Pleosporales</taxon>
        <taxon>Lophiotremataceae</taxon>
        <taxon>Lophiotrema</taxon>
    </lineage>
</organism>
<gene>
    <name evidence="2" type="ORF">BDV96DRAFT_281139</name>
</gene>
<name>A0A6A5ZQ14_9PLEO</name>
<dbReference type="EMBL" id="ML977313">
    <property type="protein sequence ID" value="KAF2120933.1"/>
    <property type="molecule type" value="Genomic_DNA"/>
</dbReference>
<evidence type="ECO:0000313" key="3">
    <source>
        <dbReference type="Proteomes" id="UP000799770"/>
    </source>
</evidence>
<keyword evidence="1" id="KW-0812">Transmembrane</keyword>
<proteinExistence type="predicted"/>
<keyword evidence="3" id="KW-1185">Reference proteome</keyword>
<evidence type="ECO:0000256" key="1">
    <source>
        <dbReference type="SAM" id="Phobius"/>
    </source>
</evidence>
<feature type="transmembrane region" description="Helical" evidence="1">
    <location>
        <begin position="12"/>
        <end position="31"/>
    </location>
</feature>
<protein>
    <submittedName>
        <fullName evidence="2">Uncharacterized protein</fullName>
    </submittedName>
</protein>
<sequence>MNIRFNMLGCDVFFACCCWVGSACCMLLLPLSAHSGRVTVQIEGLLIPKRHFSFPMRSTPHEAHECLLEVLLDIGLR</sequence>
<dbReference type="PROSITE" id="PS51257">
    <property type="entry name" value="PROKAR_LIPOPROTEIN"/>
    <property type="match status" value="1"/>
</dbReference>
<keyword evidence="1" id="KW-1133">Transmembrane helix</keyword>
<dbReference type="AlphaFoldDB" id="A0A6A5ZQ14"/>
<dbReference type="Proteomes" id="UP000799770">
    <property type="component" value="Unassembled WGS sequence"/>
</dbReference>
<accession>A0A6A5ZQ14</accession>
<reference evidence="2" key="1">
    <citation type="journal article" date="2020" name="Stud. Mycol.">
        <title>101 Dothideomycetes genomes: a test case for predicting lifestyles and emergence of pathogens.</title>
        <authorList>
            <person name="Haridas S."/>
            <person name="Albert R."/>
            <person name="Binder M."/>
            <person name="Bloem J."/>
            <person name="Labutti K."/>
            <person name="Salamov A."/>
            <person name="Andreopoulos B."/>
            <person name="Baker S."/>
            <person name="Barry K."/>
            <person name="Bills G."/>
            <person name="Bluhm B."/>
            <person name="Cannon C."/>
            <person name="Castanera R."/>
            <person name="Culley D."/>
            <person name="Daum C."/>
            <person name="Ezra D."/>
            <person name="Gonzalez J."/>
            <person name="Henrissat B."/>
            <person name="Kuo A."/>
            <person name="Liang C."/>
            <person name="Lipzen A."/>
            <person name="Lutzoni F."/>
            <person name="Magnuson J."/>
            <person name="Mondo S."/>
            <person name="Nolan M."/>
            <person name="Ohm R."/>
            <person name="Pangilinan J."/>
            <person name="Park H.-J."/>
            <person name="Ramirez L."/>
            <person name="Alfaro M."/>
            <person name="Sun H."/>
            <person name="Tritt A."/>
            <person name="Yoshinaga Y."/>
            <person name="Zwiers L.-H."/>
            <person name="Turgeon B."/>
            <person name="Goodwin S."/>
            <person name="Spatafora J."/>
            <person name="Crous P."/>
            <person name="Grigoriev I."/>
        </authorList>
    </citation>
    <scope>NUCLEOTIDE SEQUENCE</scope>
    <source>
        <strain evidence="2">CBS 627.86</strain>
    </source>
</reference>